<gene>
    <name evidence="1" type="ORF">F2Q70_00030177</name>
</gene>
<organism evidence="1">
    <name type="scientific">Brassica cretica</name>
    <name type="common">Mustard</name>
    <dbReference type="NCBI Taxonomy" id="69181"/>
    <lineage>
        <taxon>Eukaryota</taxon>
        <taxon>Viridiplantae</taxon>
        <taxon>Streptophyta</taxon>
        <taxon>Embryophyta</taxon>
        <taxon>Tracheophyta</taxon>
        <taxon>Spermatophyta</taxon>
        <taxon>Magnoliopsida</taxon>
        <taxon>eudicotyledons</taxon>
        <taxon>Gunneridae</taxon>
        <taxon>Pentapetalae</taxon>
        <taxon>rosids</taxon>
        <taxon>malvids</taxon>
        <taxon>Brassicales</taxon>
        <taxon>Brassicaceae</taxon>
        <taxon>Brassiceae</taxon>
        <taxon>Brassica</taxon>
    </lineage>
</organism>
<dbReference type="EMBL" id="QGKY02002305">
    <property type="protein sequence ID" value="KAF2533266.1"/>
    <property type="molecule type" value="Genomic_DNA"/>
</dbReference>
<accession>A0A8S9FLN3</accession>
<reference evidence="1" key="1">
    <citation type="submission" date="2019-12" db="EMBL/GenBank/DDBJ databases">
        <title>Genome sequencing and annotation of Brassica cretica.</title>
        <authorList>
            <person name="Studholme D.J."/>
            <person name="Sarris P.F."/>
        </authorList>
    </citation>
    <scope>NUCLEOTIDE SEQUENCE</scope>
    <source>
        <strain evidence="1">PFS-102/07</strain>
        <tissue evidence="1">Leaf</tissue>
    </source>
</reference>
<dbReference type="AlphaFoldDB" id="A0A8S9FLN3"/>
<proteinExistence type="predicted"/>
<name>A0A8S9FLN3_BRACR</name>
<protein>
    <submittedName>
        <fullName evidence="1">Uncharacterized protein</fullName>
    </submittedName>
</protein>
<comment type="caution">
    <text evidence="1">The sequence shown here is derived from an EMBL/GenBank/DDBJ whole genome shotgun (WGS) entry which is preliminary data.</text>
</comment>
<evidence type="ECO:0000313" key="1">
    <source>
        <dbReference type="EMBL" id="KAF2533266.1"/>
    </source>
</evidence>
<sequence length="176" mass="19712">MSHTHARGHHSRPDGLLHGWSASVATHRPLRVDSHAQIADCLKKLRDEETSVFKNVELLKRRASKNVMLPKRPSDQSKTSPNYVRAAYSTHSSLANNSSTTSFFEICRSIFTARGSTTKLMLDQSSLFFESCQVLCDQNSTFLLILRLPNARLQILIFSLSTILSRRAGYHTAGLP</sequence>